<evidence type="ECO:0000256" key="3">
    <source>
        <dbReference type="ARBA" id="ARBA00022989"/>
    </source>
</evidence>
<dbReference type="EMBL" id="JADFTT010000186">
    <property type="protein sequence ID" value="KAG5765764.1"/>
    <property type="molecule type" value="Genomic_DNA"/>
</dbReference>
<comment type="caution">
    <text evidence="6">The sequence shown here is derived from an EMBL/GenBank/DDBJ whole genome shotgun (WGS) entry which is preliminary data.</text>
</comment>
<dbReference type="InterPro" id="IPR005828">
    <property type="entry name" value="MFS_sugar_transport-like"/>
</dbReference>
<evidence type="ECO:0008006" key="8">
    <source>
        <dbReference type="Google" id="ProtNLM"/>
    </source>
</evidence>
<sequence length="226" mass="25027">MIRRITDDSIDAKKVLAMIVHTTELEIETETGTSYFDCFKGTDLRRTEIACVAYGFQALIGNPLQGMTTYFFEQAGLSPDNAFKFNIGNNATSFVGTMLSWPLLYYFGRRTVYGGGMALMTVLYFAIGIAGIPPITYTDANWARTSLLVIYLFVYCPSVGATVYAIIGEVGASRLRSKTVALARSTYCLVAIVMNIIVPYMLNPMEWNWSAKSGFFFAGLSIFCLI</sequence>
<evidence type="ECO:0000256" key="1">
    <source>
        <dbReference type="ARBA" id="ARBA00004141"/>
    </source>
</evidence>
<feature type="transmembrane region" description="Helical" evidence="5">
    <location>
        <begin position="179"/>
        <end position="201"/>
    </location>
</feature>
<evidence type="ECO:0000256" key="2">
    <source>
        <dbReference type="ARBA" id="ARBA00022692"/>
    </source>
</evidence>
<dbReference type="GO" id="GO:0016020">
    <property type="term" value="C:membrane"/>
    <property type="evidence" value="ECO:0007669"/>
    <property type="project" value="UniProtKB-SubCell"/>
</dbReference>
<dbReference type="PANTHER" id="PTHR48022:SF83">
    <property type="entry name" value="MAJOR FACILITATOR SUPERFAMILY (MFS) PROFILE DOMAIN-CONTAINING PROTEIN"/>
    <property type="match status" value="1"/>
</dbReference>
<dbReference type="SUPFAM" id="SSF103473">
    <property type="entry name" value="MFS general substrate transporter"/>
    <property type="match status" value="1"/>
</dbReference>
<reference evidence="6" key="1">
    <citation type="journal article" date="2020" name="bioRxiv">
        <title>Historical genomics reveals the evolutionary mechanisms behind multiple outbreaks of the host-specific coffee wilt pathogen Fusarium xylarioides.</title>
        <authorList>
            <person name="Peck D."/>
            <person name="Nowell R.W."/>
            <person name="Flood J."/>
            <person name="Ryan M.J."/>
            <person name="Barraclough T.G."/>
        </authorList>
    </citation>
    <scope>NUCLEOTIDE SEQUENCE</scope>
    <source>
        <strain evidence="6">IMI 127659i</strain>
    </source>
</reference>
<dbReference type="InterPro" id="IPR036259">
    <property type="entry name" value="MFS_trans_sf"/>
</dbReference>
<feature type="transmembrane region" description="Helical" evidence="5">
    <location>
        <begin position="147"/>
        <end position="167"/>
    </location>
</feature>
<dbReference type="Gene3D" id="1.20.1250.20">
    <property type="entry name" value="MFS general substrate transporter like domains"/>
    <property type="match status" value="1"/>
</dbReference>
<name>A0A9P7HSH6_9HYPO</name>
<organism evidence="6 7">
    <name type="scientific">Fusarium xylarioides</name>
    <dbReference type="NCBI Taxonomy" id="221167"/>
    <lineage>
        <taxon>Eukaryota</taxon>
        <taxon>Fungi</taxon>
        <taxon>Dikarya</taxon>
        <taxon>Ascomycota</taxon>
        <taxon>Pezizomycotina</taxon>
        <taxon>Sordariomycetes</taxon>
        <taxon>Hypocreomycetidae</taxon>
        <taxon>Hypocreales</taxon>
        <taxon>Nectriaceae</taxon>
        <taxon>Fusarium</taxon>
        <taxon>Fusarium fujikuroi species complex</taxon>
    </lineage>
</organism>
<dbReference type="GO" id="GO:0005351">
    <property type="term" value="F:carbohydrate:proton symporter activity"/>
    <property type="evidence" value="ECO:0007669"/>
    <property type="project" value="TreeGrafter"/>
</dbReference>
<keyword evidence="4 5" id="KW-0472">Membrane</keyword>
<keyword evidence="7" id="KW-1185">Reference proteome</keyword>
<dbReference type="AlphaFoldDB" id="A0A9P7HSH6"/>
<protein>
    <recommendedName>
        <fullName evidence="8">Major facilitator superfamily (MFS) profile domain-containing protein</fullName>
    </recommendedName>
</protein>
<evidence type="ECO:0000313" key="6">
    <source>
        <dbReference type="EMBL" id="KAG5765764.1"/>
    </source>
</evidence>
<reference evidence="6" key="2">
    <citation type="submission" date="2020-10" db="EMBL/GenBank/DDBJ databases">
        <authorList>
            <person name="Peck L.D."/>
            <person name="Nowell R.W."/>
            <person name="Flood J."/>
            <person name="Ryan M.J."/>
            <person name="Barraclough T.G."/>
        </authorList>
    </citation>
    <scope>NUCLEOTIDE SEQUENCE</scope>
    <source>
        <strain evidence="6">IMI 127659i</strain>
    </source>
</reference>
<evidence type="ECO:0000256" key="4">
    <source>
        <dbReference type="ARBA" id="ARBA00023136"/>
    </source>
</evidence>
<gene>
    <name evidence="6" type="ORF">H9Q72_006166</name>
</gene>
<keyword evidence="3 5" id="KW-1133">Transmembrane helix</keyword>
<dbReference type="InterPro" id="IPR050360">
    <property type="entry name" value="MFS_Sugar_Transporters"/>
</dbReference>
<dbReference type="PANTHER" id="PTHR48022">
    <property type="entry name" value="PLASTIDIC GLUCOSE TRANSPORTER 4"/>
    <property type="match status" value="1"/>
</dbReference>
<dbReference type="OrthoDB" id="6612291at2759"/>
<accession>A0A9P7HSH6</accession>
<dbReference type="Pfam" id="PF00083">
    <property type="entry name" value="Sugar_tr"/>
    <property type="match status" value="1"/>
</dbReference>
<dbReference type="Proteomes" id="UP000750502">
    <property type="component" value="Unassembled WGS sequence"/>
</dbReference>
<evidence type="ECO:0000256" key="5">
    <source>
        <dbReference type="SAM" id="Phobius"/>
    </source>
</evidence>
<feature type="transmembrane region" description="Helical" evidence="5">
    <location>
        <begin position="112"/>
        <end position="135"/>
    </location>
</feature>
<proteinExistence type="predicted"/>
<comment type="subcellular location">
    <subcellularLocation>
        <location evidence="1">Membrane</location>
        <topology evidence="1">Multi-pass membrane protein</topology>
    </subcellularLocation>
</comment>
<evidence type="ECO:0000313" key="7">
    <source>
        <dbReference type="Proteomes" id="UP000750502"/>
    </source>
</evidence>
<keyword evidence="2 5" id="KW-0812">Transmembrane</keyword>